<accession>A0A4P9W4F0</accession>
<evidence type="ECO:0000259" key="1">
    <source>
        <dbReference type="Pfam" id="PF24472"/>
    </source>
</evidence>
<sequence>MDGNAAPMLLAPSTFEHPSSLYARERSLPFTRALAALSSAAPATPTSDPVAHIHACALAALSSPSPPAALPHAEALLDLATEQLHAVPYNRVTLQAREAYETAALLKALALAAPDPTLADEDRETARRNALKTLDMALLMSACPCHRELVMDLVVALQSPSAASPAPTPPPPHPRPRLTHPVSIAFPAPSLLSFSGHLSTRNPTPILIRSALTHWPALSTRPWSDLEYLRATAGASRTVPVELGARYTDSGWTQTLMP</sequence>
<dbReference type="Gene3D" id="2.60.120.650">
    <property type="entry name" value="Cupin"/>
    <property type="match status" value="1"/>
</dbReference>
<gene>
    <name evidence="2" type="ORF">BDK51DRAFT_43618</name>
</gene>
<dbReference type="AlphaFoldDB" id="A0A4P9W4F0"/>
<proteinExistence type="predicted"/>
<keyword evidence="3" id="KW-1185">Reference proteome</keyword>
<dbReference type="Proteomes" id="UP000269721">
    <property type="component" value="Unassembled WGS sequence"/>
</dbReference>
<dbReference type="InterPro" id="IPR056520">
    <property type="entry name" value="ARM_KDM8_N"/>
</dbReference>
<feature type="non-terminal residue" evidence="2">
    <location>
        <position position="258"/>
    </location>
</feature>
<dbReference type="EMBL" id="KZ999461">
    <property type="protein sequence ID" value="RKO85046.1"/>
    <property type="molecule type" value="Genomic_DNA"/>
</dbReference>
<protein>
    <recommendedName>
        <fullName evidence="1">DM8 domain-containing protein</fullName>
    </recommendedName>
</protein>
<dbReference type="Pfam" id="PF24472">
    <property type="entry name" value="ARM_KDM8_N"/>
    <property type="match status" value="1"/>
</dbReference>
<dbReference type="OrthoDB" id="47172at2759"/>
<reference evidence="3" key="1">
    <citation type="journal article" date="2018" name="Nat. Microbiol.">
        <title>Leveraging single-cell genomics to expand the fungal tree of life.</title>
        <authorList>
            <person name="Ahrendt S.R."/>
            <person name="Quandt C.A."/>
            <person name="Ciobanu D."/>
            <person name="Clum A."/>
            <person name="Salamov A."/>
            <person name="Andreopoulos B."/>
            <person name="Cheng J.F."/>
            <person name="Woyke T."/>
            <person name="Pelin A."/>
            <person name="Henrissat B."/>
            <person name="Reynolds N.K."/>
            <person name="Benny G.L."/>
            <person name="Smith M.E."/>
            <person name="James T.Y."/>
            <person name="Grigoriev I.V."/>
        </authorList>
    </citation>
    <scope>NUCLEOTIDE SEQUENCE [LARGE SCALE GENOMIC DNA]</scope>
</reference>
<evidence type="ECO:0000313" key="2">
    <source>
        <dbReference type="EMBL" id="RKO85046.1"/>
    </source>
</evidence>
<feature type="domain" description="DM8" evidence="1">
    <location>
        <begin position="68"/>
        <end position="149"/>
    </location>
</feature>
<organism evidence="2 3">
    <name type="scientific">Blyttiomyces helicus</name>
    <dbReference type="NCBI Taxonomy" id="388810"/>
    <lineage>
        <taxon>Eukaryota</taxon>
        <taxon>Fungi</taxon>
        <taxon>Fungi incertae sedis</taxon>
        <taxon>Chytridiomycota</taxon>
        <taxon>Chytridiomycota incertae sedis</taxon>
        <taxon>Chytridiomycetes</taxon>
        <taxon>Chytridiomycetes incertae sedis</taxon>
        <taxon>Blyttiomyces</taxon>
    </lineage>
</organism>
<name>A0A4P9W4F0_9FUNG</name>
<evidence type="ECO:0000313" key="3">
    <source>
        <dbReference type="Proteomes" id="UP000269721"/>
    </source>
</evidence>